<dbReference type="OrthoDB" id="5062115at2759"/>
<feature type="transmembrane region" description="Helical" evidence="8">
    <location>
        <begin position="204"/>
        <end position="225"/>
    </location>
</feature>
<evidence type="ECO:0000256" key="3">
    <source>
        <dbReference type="ARBA" id="ARBA00022475"/>
    </source>
</evidence>
<dbReference type="Gene3D" id="1.20.1250.20">
    <property type="entry name" value="MFS general substrate transporter like domains"/>
    <property type="match status" value="1"/>
</dbReference>
<accession>A0A0L8G040</accession>
<dbReference type="OMA" id="CMELIIV"/>
<gene>
    <name evidence="12" type="ORF">OCBIM_22002945mg</name>
</gene>
<feature type="transmembrane region" description="Helical" evidence="8">
    <location>
        <begin position="461"/>
        <end position="482"/>
    </location>
</feature>
<evidence type="ECO:0000256" key="2">
    <source>
        <dbReference type="ARBA" id="ARBA00009657"/>
    </source>
</evidence>
<dbReference type="InterPro" id="IPR004156">
    <property type="entry name" value="OATP"/>
</dbReference>
<keyword evidence="8" id="KW-0406">Ion transport</keyword>
<feature type="transmembrane region" description="Helical" evidence="8">
    <location>
        <begin position="303"/>
        <end position="329"/>
    </location>
</feature>
<feature type="domain" description="Kazal-like" evidence="11">
    <location>
        <begin position="538"/>
        <end position="597"/>
    </location>
</feature>
<comment type="subcellular location">
    <subcellularLocation>
        <location evidence="1 8">Cell membrane</location>
        <topology evidence="1 8">Multi-pass membrane protein</topology>
    </subcellularLocation>
</comment>
<comment type="similarity">
    <text evidence="2 8">Belongs to the organo anion transporter (TC 2.A.60) family.</text>
</comment>
<evidence type="ECO:0000256" key="1">
    <source>
        <dbReference type="ARBA" id="ARBA00004651"/>
    </source>
</evidence>
<sequence>MSDNYDCMEVSMSASSNTTLEYCDDLYDEAGTNSAVLYAMSAADSTAQNQETCKKKNPQKRSLSKGMKLLSPSSLDTSTSGYSISSNVPFLKGRTEKDEYVRCAVNAANIGEDDERECGLGGFRPECLNVCANIRSFVFFMCLLLVVTGSLSTGYLNSVITTIEKRFEIGSSISGLIAASYEFGSLVAVIFVSYLGSRRHIPKWIGVGVVFMGFGAIFFSMPHIIAEKYTLKDKIINSTKENICRSVAGGAGNRCIDKNSGNWKYVLILIISQVLIGTGGTPILTLGTTYVDDHVTKEKAPLYLAFIYATAALGPVVGYALGALLLQFYVDLFSYNVSLTPSDPRWIGAWWGGFIICGVVLILMSLPFFAFPKVLSREKRKILENKSKELLLNEEDQVANKEYGRTIKDIPKSIWLLLKNSIYLITCLGICCEFSIVSGFVTFLPKYFETQFGSSTSVANLFTGGIGIPGAVVGILIGGCVLRRFQLCPKGAIQMTLILDILALSGYILFFFLGCDNLKIAGATFPYFNSTGHKIMEANLTSACNSNCDCSPNHLEPICGINGITYFSPCHAGCTNYYVNHNNAYHSTNYSGCSCILDNHLASSEVVVLPLATSGPCKTTCKNLLPFLILLVVMTFCVAGTQMPLLMVTLRSVAEEERAFALGMQFVLFRLFAYIPAPILFGNIIDTACLLWRNKCGNNGSCLVYDIVQFRNKYVGISAGLKVLGTLLFFIVWLLIRKKIGDDSKFTMAVTQYVDPVYSINKLAKLPEIPATQTDPDSTNKPMLTEPTSVMDPDEGQSFSSQTYESHV</sequence>
<feature type="compositionally biased region" description="Low complexity" evidence="9">
    <location>
        <begin position="69"/>
        <end position="79"/>
    </location>
</feature>
<feature type="transmembrane region" description="Helical" evidence="8">
    <location>
        <begin position="266"/>
        <end position="291"/>
    </location>
</feature>
<dbReference type="GO" id="GO:0016323">
    <property type="term" value="C:basolateral plasma membrane"/>
    <property type="evidence" value="ECO:0007669"/>
    <property type="project" value="TreeGrafter"/>
</dbReference>
<evidence type="ECO:0000256" key="5">
    <source>
        <dbReference type="ARBA" id="ARBA00022989"/>
    </source>
</evidence>
<dbReference type="AlphaFoldDB" id="A0A0L8G040"/>
<organism evidence="12">
    <name type="scientific">Octopus bimaculoides</name>
    <name type="common">California two-spotted octopus</name>
    <dbReference type="NCBI Taxonomy" id="37653"/>
    <lineage>
        <taxon>Eukaryota</taxon>
        <taxon>Metazoa</taxon>
        <taxon>Spiralia</taxon>
        <taxon>Lophotrochozoa</taxon>
        <taxon>Mollusca</taxon>
        <taxon>Cephalopoda</taxon>
        <taxon>Coleoidea</taxon>
        <taxon>Octopodiformes</taxon>
        <taxon>Octopoda</taxon>
        <taxon>Incirrata</taxon>
        <taxon>Octopodidae</taxon>
        <taxon>Octopus</taxon>
    </lineage>
</organism>
<feature type="transmembrane region" description="Helical" evidence="8">
    <location>
        <begin position="349"/>
        <end position="371"/>
    </location>
</feature>
<evidence type="ECO:0000256" key="7">
    <source>
        <dbReference type="ARBA" id="ARBA00023157"/>
    </source>
</evidence>
<dbReference type="PROSITE" id="PS51465">
    <property type="entry name" value="KAZAL_2"/>
    <property type="match status" value="1"/>
</dbReference>
<feature type="transmembrane region" description="Helical" evidence="8">
    <location>
        <begin position="494"/>
        <end position="513"/>
    </location>
</feature>
<dbReference type="GO" id="GO:0043252">
    <property type="term" value="P:sodium-independent organic anion transport"/>
    <property type="evidence" value="ECO:0007669"/>
    <property type="project" value="TreeGrafter"/>
</dbReference>
<reference evidence="12" key="1">
    <citation type="submission" date="2015-07" db="EMBL/GenBank/DDBJ databases">
        <title>MeaNS - Measles Nucleotide Surveillance Program.</title>
        <authorList>
            <person name="Tran T."/>
            <person name="Druce J."/>
        </authorList>
    </citation>
    <scope>NUCLEOTIDE SEQUENCE</scope>
    <source>
        <strain evidence="12">UCB-OBI-ISO-001</strain>
        <tissue evidence="12">Gonad</tissue>
    </source>
</reference>
<dbReference type="Pfam" id="PF03137">
    <property type="entry name" value="OATP"/>
    <property type="match status" value="1"/>
</dbReference>
<dbReference type="InterPro" id="IPR036058">
    <property type="entry name" value="Kazal_dom_sf"/>
</dbReference>
<dbReference type="GO" id="GO:0006811">
    <property type="term" value="P:monoatomic ion transport"/>
    <property type="evidence" value="ECO:0007669"/>
    <property type="project" value="UniProtKB-KW"/>
</dbReference>
<evidence type="ECO:0000256" key="4">
    <source>
        <dbReference type="ARBA" id="ARBA00022692"/>
    </source>
</evidence>
<evidence type="ECO:0000259" key="11">
    <source>
        <dbReference type="PROSITE" id="PS51465"/>
    </source>
</evidence>
<feature type="domain" description="Major facilitator superfamily (MFS) profile" evidence="10">
    <location>
        <begin position="138"/>
        <end position="737"/>
    </location>
</feature>
<feature type="compositionally biased region" description="Polar residues" evidence="9">
    <location>
        <begin position="771"/>
        <end position="788"/>
    </location>
</feature>
<dbReference type="SUPFAM" id="SSF100895">
    <property type="entry name" value="Kazal-type serine protease inhibitors"/>
    <property type="match status" value="1"/>
</dbReference>
<dbReference type="KEGG" id="obi:106880027"/>
<dbReference type="Pfam" id="PF07648">
    <property type="entry name" value="Kazal_2"/>
    <property type="match status" value="1"/>
</dbReference>
<feature type="transmembrane region" description="Helical" evidence="8">
    <location>
        <begin position="176"/>
        <end position="197"/>
    </location>
</feature>
<keyword evidence="8" id="KW-0813">Transport</keyword>
<dbReference type="PANTHER" id="PTHR11388">
    <property type="entry name" value="ORGANIC ANION TRANSPORTER"/>
    <property type="match status" value="1"/>
</dbReference>
<keyword evidence="7" id="KW-1015">Disulfide bond</keyword>
<protein>
    <recommendedName>
        <fullName evidence="8">Solute carrier organic anion transporter family member</fullName>
    </recommendedName>
</protein>
<dbReference type="CDD" id="cd17404">
    <property type="entry name" value="MFS_SLCO5_OATP5"/>
    <property type="match status" value="1"/>
</dbReference>
<dbReference type="SUPFAM" id="SSF103473">
    <property type="entry name" value="MFS general substrate transporter"/>
    <property type="match status" value="2"/>
</dbReference>
<evidence type="ECO:0000313" key="12">
    <source>
        <dbReference type="EMBL" id="KOF70386.1"/>
    </source>
</evidence>
<dbReference type="InterPro" id="IPR002350">
    <property type="entry name" value="Kazal_dom"/>
</dbReference>
<dbReference type="EMBL" id="KQ424851">
    <property type="protein sequence ID" value="KOF70386.1"/>
    <property type="molecule type" value="Genomic_DNA"/>
</dbReference>
<feature type="transmembrane region" description="Helical" evidence="8">
    <location>
        <begin position="660"/>
        <end position="685"/>
    </location>
</feature>
<keyword evidence="4 8" id="KW-0812">Transmembrane</keyword>
<keyword evidence="6 8" id="KW-0472">Membrane</keyword>
<proteinExistence type="inferred from homology"/>
<feature type="region of interest" description="Disordered" evidence="9">
    <location>
        <begin position="49"/>
        <end position="79"/>
    </location>
</feature>
<dbReference type="InterPro" id="IPR036259">
    <property type="entry name" value="MFS_trans_sf"/>
</dbReference>
<keyword evidence="3" id="KW-1003">Cell membrane</keyword>
<keyword evidence="5 8" id="KW-1133">Transmembrane helix</keyword>
<dbReference type="PROSITE" id="PS50850">
    <property type="entry name" value="MFS"/>
    <property type="match status" value="1"/>
</dbReference>
<dbReference type="NCBIfam" id="TIGR00805">
    <property type="entry name" value="oat"/>
    <property type="match status" value="1"/>
</dbReference>
<feature type="region of interest" description="Disordered" evidence="9">
    <location>
        <begin position="770"/>
        <end position="808"/>
    </location>
</feature>
<evidence type="ECO:0000259" key="10">
    <source>
        <dbReference type="PROSITE" id="PS50850"/>
    </source>
</evidence>
<evidence type="ECO:0000256" key="6">
    <source>
        <dbReference type="ARBA" id="ARBA00023136"/>
    </source>
</evidence>
<dbReference type="InterPro" id="IPR020846">
    <property type="entry name" value="MFS_dom"/>
</dbReference>
<feature type="transmembrane region" description="Helical" evidence="8">
    <location>
        <begin position="137"/>
        <end position="156"/>
    </location>
</feature>
<dbReference type="GO" id="GO:0015347">
    <property type="term" value="F:sodium-independent organic anion transmembrane transporter activity"/>
    <property type="evidence" value="ECO:0007669"/>
    <property type="project" value="TreeGrafter"/>
</dbReference>
<feature type="transmembrane region" description="Helical" evidence="8">
    <location>
        <begin position="624"/>
        <end position="648"/>
    </location>
</feature>
<feature type="transmembrane region" description="Helical" evidence="8">
    <location>
        <begin position="422"/>
        <end position="441"/>
    </location>
</feature>
<dbReference type="PANTHER" id="PTHR11388:SF142">
    <property type="entry name" value="SOLUTE CARRIER ORGANIC ANION TRANSPORTER FAMILY MEMBER 5A1"/>
    <property type="match status" value="1"/>
</dbReference>
<evidence type="ECO:0000256" key="8">
    <source>
        <dbReference type="RuleBase" id="RU362056"/>
    </source>
</evidence>
<name>A0A0L8G040_OCTBM</name>
<feature type="transmembrane region" description="Helical" evidence="8">
    <location>
        <begin position="714"/>
        <end position="736"/>
    </location>
</feature>
<feature type="compositionally biased region" description="Polar residues" evidence="9">
    <location>
        <begin position="797"/>
        <end position="808"/>
    </location>
</feature>
<evidence type="ECO:0000256" key="9">
    <source>
        <dbReference type="SAM" id="MobiDB-lite"/>
    </source>
</evidence>